<evidence type="ECO:0000256" key="1">
    <source>
        <dbReference type="ARBA" id="ARBA00004167"/>
    </source>
</evidence>
<evidence type="ECO:0000256" key="6">
    <source>
        <dbReference type="ARBA" id="ARBA00022741"/>
    </source>
</evidence>
<evidence type="ECO:0000256" key="10">
    <source>
        <dbReference type="ARBA" id="ARBA00023170"/>
    </source>
</evidence>
<evidence type="ECO:0000256" key="8">
    <source>
        <dbReference type="ARBA" id="ARBA00022989"/>
    </source>
</evidence>
<keyword evidence="2" id="KW-0433">Leucine-rich repeat</keyword>
<accession>A0A4Y7K782</accession>
<dbReference type="InterPro" id="IPR032675">
    <property type="entry name" value="LRR_dom_sf"/>
</dbReference>
<dbReference type="InterPro" id="IPR057202">
    <property type="entry name" value="DUF7880"/>
</dbReference>
<dbReference type="PANTHER" id="PTHR48053">
    <property type="entry name" value="LEUCINE RICH REPEAT FAMILY PROTEIN, EXPRESSED"/>
    <property type="match status" value="1"/>
</dbReference>
<dbReference type="InterPro" id="IPR003591">
    <property type="entry name" value="Leu-rich_rpt_typical-subtyp"/>
</dbReference>
<dbReference type="PROSITE" id="PS50011">
    <property type="entry name" value="PROTEIN_KINASE_DOM"/>
    <property type="match status" value="1"/>
</dbReference>
<evidence type="ECO:0000256" key="9">
    <source>
        <dbReference type="ARBA" id="ARBA00023136"/>
    </source>
</evidence>
<evidence type="ECO:0000256" key="4">
    <source>
        <dbReference type="ARBA" id="ARBA00022729"/>
    </source>
</evidence>
<keyword evidence="3" id="KW-0812">Transmembrane</keyword>
<gene>
    <name evidence="13" type="ORF">C5167_031329</name>
</gene>
<dbReference type="SUPFAM" id="SSF52058">
    <property type="entry name" value="L domain-like"/>
    <property type="match status" value="1"/>
</dbReference>
<evidence type="ECO:0000313" key="14">
    <source>
        <dbReference type="Proteomes" id="UP000316621"/>
    </source>
</evidence>
<organism evidence="13 14">
    <name type="scientific">Papaver somniferum</name>
    <name type="common">Opium poppy</name>
    <dbReference type="NCBI Taxonomy" id="3469"/>
    <lineage>
        <taxon>Eukaryota</taxon>
        <taxon>Viridiplantae</taxon>
        <taxon>Streptophyta</taxon>
        <taxon>Embryophyta</taxon>
        <taxon>Tracheophyta</taxon>
        <taxon>Spermatophyta</taxon>
        <taxon>Magnoliopsida</taxon>
        <taxon>Ranunculales</taxon>
        <taxon>Papaveraceae</taxon>
        <taxon>Papaveroideae</taxon>
        <taxon>Papaver</taxon>
    </lineage>
</organism>
<keyword evidence="7" id="KW-0067">ATP-binding</keyword>
<keyword evidence="8" id="KW-1133">Transmembrane helix</keyword>
<dbReference type="SUPFAM" id="SSF56112">
    <property type="entry name" value="Protein kinase-like (PK-like)"/>
    <property type="match status" value="1"/>
</dbReference>
<dbReference type="AlphaFoldDB" id="A0A4Y7K782"/>
<evidence type="ECO:0000256" key="3">
    <source>
        <dbReference type="ARBA" id="ARBA00022692"/>
    </source>
</evidence>
<dbReference type="FunFam" id="3.80.10.10:FF:000095">
    <property type="entry name" value="LRR receptor-like serine/threonine-protein kinase GSO1"/>
    <property type="match status" value="1"/>
</dbReference>
<name>A0A4Y7K782_PAPSO</name>
<dbReference type="FunFam" id="3.80.10.10:FF:000041">
    <property type="entry name" value="LRR receptor-like serine/threonine-protein kinase ERECTA"/>
    <property type="match status" value="1"/>
</dbReference>
<keyword evidence="11" id="KW-0325">Glycoprotein</keyword>
<comment type="subcellular location">
    <subcellularLocation>
        <location evidence="1">Membrane</location>
        <topology evidence="1">Single-pass membrane protein</topology>
    </subcellularLocation>
</comment>
<dbReference type="OMA" id="PQSAMEL"/>
<dbReference type="Pfam" id="PF25306">
    <property type="entry name" value="DUF7880"/>
    <property type="match status" value="1"/>
</dbReference>
<dbReference type="SMART" id="SM00369">
    <property type="entry name" value="LRR_TYP"/>
    <property type="match status" value="6"/>
</dbReference>
<dbReference type="GO" id="GO:0004672">
    <property type="term" value="F:protein kinase activity"/>
    <property type="evidence" value="ECO:0007669"/>
    <property type="project" value="InterPro"/>
</dbReference>
<dbReference type="InterPro" id="IPR051716">
    <property type="entry name" value="Plant_RL_S/T_kinase"/>
</dbReference>
<dbReference type="Gene3D" id="1.10.510.10">
    <property type="entry name" value="Transferase(Phosphotransferase) domain 1"/>
    <property type="match status" value="1"/>
</dbReference>
<keyword evidence="14" id="KW-1185">Reference proteome</keyword>
<dbReference type="EMBL" id="CM010721">
    <property type="protein sequence ID" value="RZC68071.1"/>
    <property type="molecule type" value="Genomic_DNA"/>
</dbReference>
<proteinExistence type="predicted"/>
<evidence type="ECO:0000256" key="2">
    <source>
        <dbReference type="ARBA" id="ARBA00022614"/>
    </source>
</evidence>
<keyword evidence="5" id="KW-0677">Repeat</keyword>
<protein>
    <recommendedName>
        <fullName evidence="12">Protein kinase domain-containing protein</fullName>
    </recommendedName>
</protein>
<dbReference type="InterPro" id="IPR011009">
    <property type="entry name" value="Kinase-like_dom_sf"/>
</dbReference>
<dbReference type="Proteomes" id="UP000316621">
    <property type="component" value="Chromosome 7"/>
</dbReference>
<dbReference type="Gramene" id="RZC68071">
    <property type="protein sequence ID" value="RZC68071"/>
    <property type="gene ID" value="C5167_031329"/>
</dbReference>
<dbReference type="InterPro" id="IPR001611">
    <property type="entry name" value="Leu-rich_rpt"/>
</dbReference>
<keyword evidence="10" id="KW-0675">Receptor</keyword>
<evidence type="ECO:0000256" key="7">
    <source>
        <dbReference type="ARBA" id="ARBA00022840"/>
    </source>
</evidence>
<evidence type="ECO:0000256" key="11">
    <source>
        <dbReference type="ARBA" id="ARBA00023180"/>
    </source>
</evidence>
<keyword evidence="4" id="KW-0732">Signal</keyword>
<evidence type="ECO:0000313" key="13">
    <source>
        <dbReference type="EMBL" id="RZC68071.1"/>
    </source>
</evidence>
<dbReference type="GO" id="GO:0016020">
    <property type="term" value="C:membrane"/>
    <property type="evidence" value="ECO:0007669"/>
    <property type="project" value="UniProtKB-SubCell"/>
</dbReference>
<evidence type="ECO:0000259" key="12">
    <source>
        <dbReference type="PROSITE" id="PS50011"/>
    </source>
</evidence>
<dbReference type="GO" id="GO:0005524">
    <property type="term" value="F:ATP binding"/>
    <property type="evidence" value="ECO:0007669"/>
    <property type="project" value="UniProtKB-KW"/>
</dbReference>
<dbReference type="Pfam" id="PF00560">
    <property type="entry name" value="LRR_1"/>
    <property type="match status" value="6"/>
</dbReference>
<dbReference type="PRINTS" id="PR00019">
    <property type="entry name" value="LEURICHRPT"/>
</dbReference>
<sequence>MATIFTGTQIIRLSNTNPNLTSKKRKPCLVKCTVNQSPLDKIQSSRRSISTAAAVFLFQYLSIPNYAIADGGLDKYLKRKKLEPLDVYVPAVILSKSQFRDLEKTLEADQPQYAACRSILRSGPAASLRVNIRAVAQYASDDGKGKAALDDVDQCLRALEDLDSLFLRASRNDRGASTESMKKKIGIALVALDRILETVPTSILDKGNEIANAYLAADEDTEPKSLDPEMKQLRSLTNFELSTNYLTGPIPGSLTNLSSLVVFRFGKNNLSGNIPQDIGRLKSLTVLELSVNSLSGSIPASLTNLSRLDTLSLDANQLSGTIPQDIGRLSFLTTPRDIGRLKSLTVSHLYRNNFTGSIPTSLCSLSNLTIFSVYQNQLSGALPQDLGSLRSLTVLRLNQNKFTGSIPVSIEAFHVYPNLYRIGLGFNMLYGELSKDWGDCQKLTGMLSPSIGMLLNLQFLDLSENKLIGSMPKQLGECSKLLSMNLRSNNFNGSIPIETGSLEPLSILLDFSQNKLSGKIPSDFGKLNKLEKLNLSHNKLLGSIPSSFDQMISLASVDVSYNELSGPIPKIKAFEDAPADALRNNQVHRDINSNNVLLDSEYEARVSDFGTTRILKPDSSNWTSLAGTFGYVAPELAYTMKVTEKCDVYSFGVVVLEVLMGRHPAEVITLLSDLLPPSSSSSTGETDRKLRDILDQRTGAPGNGVQKEIMRITKVGISCLRGDPSTRPTMQEVSVELSLSAKTSGPSPAKPFETITLGDLLILSDEFV</sequence>
<dbReference type="PROSITE" id="PS51450">
    <property type="entry name" value="LRR"/>
    <property type="match status" value="1"/>
</dbReference>
<dbReference type="InterPro" id="IPR000719">
    <property type="entry name" value="Prot_kinase_dom"/>
</dbReference>
<evidence type="ECO:0000256" key="5">
    <source>
        <dbReference type="ARBA" id="ARBA00022737"/>
    </source>
</evidence>
<keyword evidence="9" id="KW-0472">Membrane</keyword>
<reference evidence="13 14" key="1">
    <citation type="journal article" date="2018" name="Science">
        <title>The opium poppy genome and morphinan production.</title>
        <authorList>
            <person name="Guo L."/>
            <person name="Winzer T."/>
            <person name="Yang X."/>
            <person name="Li Y."/>
            <person name="Ning Z."/>
            <person name="He Z."/>
            <person name="Teodor R."/>
            <person name="Lu Y."/>
            <person name="Bowser T.A."/>
            <person name="Graham I.A."/>
            <person name="Ye K."/>
        </authorList>
    </citation>
    <scope>NUCLEOTIDE SEQUENCE [LARGE SCALE GENOMIC DNA]</scope>
    <source>
        <strain evidence="14">cv. HN1</strain>
        <tissue evidence="13">Leaves</tissue>
    </source>
</reference>
<feature type="domain" description="Protein kinase" evidence="12">
    <location>
        <begin position="416"/>
        <end position="739"/>
    </location>
</feature>
<dbReference type="PANTHER" id="PTHR48053:SF32">
    <property type="entry name" value="LEUCINE RICH REPEAT FAMILY PROTEIN, EXPRESSED"/>
    <property type="match status" value="1"/>
</dbReference>
<dbReference type="Gene3D" id="3.80.10.10">
    <property type="entry name" value="Ribonuclease Inhibitor"/>
    <property type="match status" value="4"/>
</dbReference>
<keyword evidence="6" id="KW-0547">Nucleotide-binding</keyword>
<dbReference type="Pfam" id="PF00069">
    <property type="entry name" value="Pkinase"/>
    <property type="match status" value="1"/>
</dbReference>